<dbReference type="EMBL" id="BAAAQR010000002">
    <property type="protein sequence ID" value="GAA2141423.1"/>
    <property type="molecule type" value="Genomic_DNA"/>
</dbReference>
<keyword evidence="5" id="KW-1185">Reference proteome</keyword>
<keyword evidence="1" id="KW-0175">Coiled coil</keyword>
<dbReference type="Gene3D" id="1.10.10.10">
    <property type="entry name" value="Winged helix-like DNA-binding domain superfamily/Winged helix DNA-binding domain"/>
    <property type="match status" value="1"/>
</dbReference>
<evidence type="ECO:0000256" key="1">
    <source>
        <dbReference type="SAM" id="Coils"/>
    </source>
</evidence>
<gene>
    <name evidence="4" type="ORF">GCM10009844_11870</name>
</gene>
<accession>A0ABP5L460</accession>
<evidence type="ECO:0000256" key="2">
    <source>
        <dbReference type="SAM" id="MobiDB-lite"/>
    </source>
</evidence>
<dbReference type="InterPro" id="IPR005149">
    <property type="entry name" value="Tscrpt_reg_PadR_N"/>
</dbReference>
<name>A0ABP5L460_9ACTN</name>
<dbReference type="InterPro" id="IPR052509">
    <property type="entry name" value="Metal_resp_DNA-bind_regulator"/>
</dbReference>
<dbReference type="PANTHER" id="PTHR33169">
    <property type="entry name" value="PADR-FAMILY TRANSCRIPTIONAL REGULATOR"/>
    <property type="match status" value="1"/>
</dbReference>
<comment type="caution">
    <text evidence="4">The sequence shown here is derived from an EMBL/GenBank/DDBJ whole genome shotgun (WGS) entry which is preliminary data.</text>
</comment>
<dbReference type="PANTHER" id="PTHR33169:SF26">
    <property type="entry name" value="CONSERVED PROTEIN"/>
    <property type="match status" value="1"/>
</dbReference>
<feature type="coiled-coil region" evidence="1">
    <location>
        <begin position="112"/>
        <end position="153"/>
    </location>
</feature>
<dbReference type="Proteomes" id="UP001501771">
    <property type="component" value="Unassembled WGS sequence"/>
</dbReference>
<dbReference type="InterPro" id="IPR036388">
    <property type="entry name" value="WH-like_DNA-bd_sf"/>
</dbReference>
<feature type="compositionally biased region" description="Low complexity" evidence="2">
    <location>
        <begin position="187"/>
        <end position="204"/>
    </location>
</feature>
<feature type="region of interest" description="Disordered" evidence="2">
    <location>
        <begin position="179"/>
        <end position="210"/>
    </location>
</feature>
<organism evidence="4 5">
    <name type="scientific">Nocardioides koreensis</name>
    <dbReference type="NCBI Taxonomy" id="433651"/>
    <lineage>
        <taxon>Bacteria</taxon>
        <taxon>Bacillati</taxon>
        <taxon>Actinomycetota</taxon>
        <taxon>Actinomycetes</taxon>
        <taxon>Propionibacteriales</taxon>
        <taxon>Nocardioidaceae</taxon>
        <taxon>Nocardioides</taxon>
    </lineage>
</organism>
<evidence type="ECO:0000313" key="4">
    <source>
        <dbReference type="EMBL" id="GAA2141423.1"/>
    </source>
</evidence>
<evidence type="ECO:0000313" key="5">
    <source>
        <dbReference type="Proteomes" id="UP001501771"/>
    </source>
</evidence>
<dbReference type="RefSeq" id="WP_344149034.1">
    <property type="nucleotide sequence ID" value="NZ_BAAAQR010000002.1"/>
</dbReference>
<protein>
    <submittedName>
        <fullName evidence="4">PadR family transcriptional regulator</fullName>
    </submittedName>
</protein>
<evidence type="ECO:0000259" key="3">
    <source>
        <dbReference type="Pfam" id="PF03551"/>
    </source>
</evidence>
<sequence>MARRGETIELAVLGLLHEGPMHGYELRKRLNLMLGWGRVLSYGSLYPTLKKMLRGQLIEEAAATLTPVTRRPRIVYQVTEVGHREFERLMSEVGPTAWEDDNFDIRFAFFGRTDMEIRLRVLEGRRTRLQERLDRVQNQLAMTQKEVDRYAAELQRHGVESVEREVRWLSELIQAERRYEEQAPDEAASAQPASTPTTATRQPAGPTADQ</sequence>
<dbReference type="SUPFAM" id="SSF46785">
    <property type="entry name" value="Winged helix' DNA-binding domain"/>
    <property type="match status" value="1"/>
</dbReference>
<dbReference type="Pfam" id="PF03551">
    <property type="entry name" value="PadR"/>
    <property type="match status" value="1"/>
</dbReference>
<feature type="domain" description="Transcription regulator PadR N-terminal" evidence="3">
    <location>
        <begin position="12"/>
        <end position="87"/>
    </location>
</feature>
<dbReference type="InterPro" id="IPR036390">
    <property type="entry name" value="WH_DNA-bd_sf"/>
</dbReference>
<proteinExistence type="predicted"/>
<reference evidence="5" key="1">
    <citation type="journal article" date="2019" name="Int. J. Syst. Evol. Microbiol.">
        <title>The Global Catalogue of Microorganisms (GCM) 10K type strain sequencing project: providing services to taxonomists for standard genome sequencing and annotation.</title>
        <authorList>
            <consortium name="The Broad Institute Genomics Platform"/>
            <consortium name="The Broad Institute Genome Sequencing Center for Infectious Disease"/>
            <person name="Wu L."/>
            <person name="Ma J."/>
        </authorList>
    </citation>
    <scope>NUCLEOTIDE SEQUENCE [LARGE SCALE GENOMIC DNA]</scope>
    <source>
        <strain evidence="5">JCM 16022</strain>
    </source>
</reference>